<accession>A0ACC3CVL6</accession>
<evidence type="ECO:0000313" key="2">
    <source>
        <dbReference type="Proteomes" id="UP001186974"/>
    </source>
</evidence>
<protein>
    <submittedName>
        <fullName evidence="1">Uncharacterized protein</fullName>
    </submittedName>
</protein>
<dbReference type="Proteomes" id="UP001186974">
    <property type="component" value="Unassembled WGS sequence"/>
</dbReference>
<evidence type="ECO:0000313" key="1">
    <source>
        <dbReference type="EMBL" id="KAK3045033.1"/>
    </source>
</evidence>
<comment type="caution">
    <text evidence="1">The sequence shown here is derived from an EMBL/GenBank/DDBJ whole genome shotgun (WGS) entry which is preliminary data.</text>
</comment>
<sequence>MHLLPATLLLFCLLPLLAWSAEDYYKLLGIDKDADERQIKSAYRKLSKKWHPDKNPGDDSASKKFVEIASAYEALIEPETRRIYDQYGHEGLEQHKQGGGRGGDHRHDPFDLFSQFFGGSGRFQHGERRGPNMEVRIAVPLRDFYTGREHEFTVEKQAICSTCEGSGSADGKTDTCGACGGRGMRVQKHMLAPGIFQQVQ</sequence>
<name>A0ACC3CVL6_9PEZI</name>
<organism evidence="1 2">
    <name type="scientific">Coniosporium uncinatum</name>
    <dbReference type="NCBI Taxonomy" id="93489"/>
    <lineage>
        <taxon>Eukaryota</taxon>
        <taxon>Fungi</taxon>
        <taxon>Dikarya</taxon>
        <taxon>Ascomycota</taxon>
        <taxon>Pezizomycotina</taxon>
        <taxon>Dothideomycetes</taxon>
        <taxon>Dothideomycetes incertae sedis</taxon>
        <taxon>Coniosporium</taxon>
    </lineage>
</organism>
<reference evidence="1" key="1">
    <citation type="submission" date="2024-09" db="EMBL/GenBank/DDBJ databases">
        <title>Black Yeasts Isolated from many extreme environments.</title>
        <authorList>
            <person name="Coleine C."/>
            <person name="Stajich J.E."/>
            <person name="Selbmann L."/>
        </authorList>
    </citation>
    <scope>NUCLEOTIDE SEQUENCE</scope>
    <source>
        <strain evidence="1">CCFEE 5737</strain>
    </source>
</reference>
<dbReference type="EMBL" id="JAWDJW010011110">
    <property type="protein sequence ID" value="KAK3045033.1"/>
    <property type="molecule type" value="Genomic_DNA"/>
</dbReference>
<feature type="non-terminal residue" evidence="1">
    <location>
        <position position="200"/>
    </location>
</feature>
<keyword evidence="2" id="KW-1185">Reference proteome</keyword>
<proteinExistence type="predicted"/>
<gene>
    <name evidence="1" type="ORF">LTS18_014738</name>
</gene>